<dbReference type="AlphaFoldDB" id="A0A426DEB8"/>
<reference evidence="2" key="1">
    <citation type="submission" date="2018-10" db="EMBL/GenBank/DDBJ databases">
        <title>Schaedlerella arabinophila gen. nov. sp. nov., isolated from the mouse intestinal tract and comparative analysis with the genome of the closely related altered Schaedler flora strain ASF502.</title>
        <authorList>
            <person name="Miyake S."/>
            <person name="Soh M."/>
            <person name="Seedorf H."/>
        </authorList>
    </citation>
    <scope>NUCLEOTIDE SEQUENCE [LARGE SCALE GENOMIC DNA]</scope>
    <source>
        <strain evidence="2">DSM 106076</strain>
    </source>
</reference>
<proteinExistence type="predicted"/>
<feature type="transmembrane region" description="Helical" evidence="1">
    <location>
        <begin position="58"/>
        <end position="77"/>
    </location>
</feature>
<accession>A0A426DEB8</accession>
<keyword evidence="1" id="KW-1133">Transmembrane helix</keyword>
<feature type="transmembrane region" description="Helical" evidence="1">
    <location>
        <begin position="357"/>
        <end position="375"/>
    </location>
</feature>
<keyword evidence="1" id="KW-0472">Membrane</keyword>
<name>A0A426DEB8_9FIRM</name>
<organism evidence="2 3">
    <name type="scientific">Schaedlerella arabinosiphila</name>
    <dbReference type="NCBI Taxonomy" id="2044587"/>
    <lineage>
        <taxon>Bacteria</taxon>
        <taxon>Bacillati</taxon>
        <taxon>Bacillota</taxon>
        <taxon>Clostridia</taxon>
        <taxon>Lachnospirales</taxon>
        <taxon>Lachnospiraceae</taxon>
        <taxon>Schaedlerella</taxon>
    </lineage>
</organism>
<keyword evidence="3" id="KW-1185">Reference proteome</keyword>
<feature type="transmembrane region" description="Helical" evidence="1">
    <location>
        <begin position="172"/>
        <end position="192"/>
    </location>
</feature>
<dbReference type="RefSeq" id="WP_125126901.1">
    <property type="nucleotide sequence ID" value="NZ_RHJS01000002.1"/>
</dbReference>
<sequence length="525" mass="59006">MKALLYLSWRSFVNNVKRAVRKPVTLILIIFLGAYAAYVLFMAGSLVTELRFDSVDGLVALVSVWTIYMFLTNFIGYSSRKGVIFRQGHTHFVFPAPISPKLVLIHSAWLNYLLSIVVGLLFVLAGVTVFCVEPWRMALFFLVGCVLEILLEVSLMVFLYTNESLSERFIKGLGLGMKIFLGVMALFLFLYFRREGFNLETVSAFFDWPGLQMIPVMGWSIAAYRLILTGPTTLNMVCTALYVCSVAAAFLTASRMRCEGAYYEDAAKFADDYAEMRKKKNSGEMAVGIGEKKRKFRRISGDYRASGAKAVFYRQLLEYKKERYFILTKVTLINLAASLIMAFALRENVAWSGVPQFFLLGMTAYMTLVFSGITGKWEKELKNPYLFLIPDTPFRKLWYATLMEHIKAFGDGIMLCVPMGVVWGVEPGLICLNILIYTVLQANKLYAKVVAQCLVGDFLGKTGQDIIRMLLQMFIIGIGIMAAVVAGILININLVFPIILIYSIIVTGVMGALASLRFDTMEQMD</sequence>
<evidence type="ECO:0000313" key="2">
    <source>
        <dbReference type="EMBL" id="RRK31170.1"/>
    </source>
</evidence>
<comment type="caution">
    <text evidence="2">The sequence shown here is derived from an EMBL/GenBank/DDBJ whole genome shotgun (WGS) entry which is preliminary data.</text>
</comment>
<protein>
    <recommendedName>
        <fullName evidence="4">ABC exporter</fullName>
    </recommendedName>
</protein>
<dbReference type="Pfam" id="PF16962">
    <property type="entry name" value="ABC_export"/>
    <property type="match status" value="1"/>
</dbReference>
<evidence type="ECO:0008006" key="4">
    <source>
        <dbReference type="Google" id="ProtNLM"/>
    </source>
</evidence>
<feature type="transmembrane region" description="Helical" evidence="1">
    <location>
        <begin position="139"/>
        <end position="160"/>
    </location>
</feature>
<feature type="transmembrane region" description="Helical" evidence="1">
    <location>
        <begin position="496"/>
        <end position="516"/>
    </location>
</feature>
<feature type="transmembrane region" description="Helical" evidence="1">
    <location>
        <begin position="109"/>
        <end position="132"/>
    </location>
</feature>
<dbReference type="InterPro" id="IPR031584">
    <property type="entry name" value="Put_ABC_export"/>
</dbReference>
<feature type="transmembrane region" description="Helical" evidence="1">
    <location>
        <begin position="24"/>
        <end position="46"/>
    </location>
</feature>
<feature type="transmembrane region" description="Helical" evidence="1">
    <location>
        <begin position="469"/>
        <end position="490"/>
    </location>
</feature>
<feature type="transmembrane region" description="Helical" evidence="1">
    <location>
        <begin position="324"/>
        <end position="345"/>
    </location>
</feature>
<keyword evidence="1" id="KW-0812">Transmembrane</keyword>
<dbReference type="Proteomes" id="UP000274920">
    <property type="component" value="Unassembled WGS sequence"/>
</dbReference>
<dbReference type="EMBL" id="RHJS01000002">
    <property type="protein sequence ID" value="RRK31170.1"/>
    <property type="molecule type" value="Genomic_DNA"/>
</dbReference>
<gene>
    <name evidence="2" type="ORF">EBB54_07155</name>
</gene>
<feature type="transmembrane region" description="Helical" evidence="1">
    <location>
        <begin position="233"/>
        <end position="253"/>
    </location>
</feature>
<evidence type="ECO:0000313" key="3">
    <source>
        <dbReference type="Proteomes" id="UP000274920"/>
    </source>
</evidence>
<evidence type="ECO:0000256" key="1">
    <source>
        <dbReference type="SAM" id="Phobius"/>
    </source>
</evidence>